<accession>I7HDH7</accession>
<keyword evidence="3" id="KW-0460">Magnesium</keyword>
<dbReference type="RefSeq" id="YP_007238073.1">
    <property type="nucleotide sequence ID" value="NC_019933.2"/>
</dbReference>
<dbReference type="Pfam" id="PF07460">
    <property type="entry name" value="NUMOD3"/>
    <property type="match status" value="1"/>
</dbReference>
<dbReference type="KEGG" id="vg:14297590"/>
<evidence type="ECO:0000313" key="6">
    <source>
        <dbReference type="EMBL" id="BAM29075.1"/>
    </source>
</evidence>
<evidence type="ECO:0000259" key="4">
    <source>
        <dbReference type="SMART" id="SM00465"/>
    </source>
</evidence>
<dbReference type="EMBL" id="AB720063">
    <property type="protein sequence ID" value="BAM29075.1"/>
    <property type="molecule type" value="Genomic_DNA"/>
</dbReference>
<proteinExistence type="predicted"/>
<dbReference type="GeneID" id="14297590"/>
<dbReference type="InterPro" id="IPR000305">
    <property type="entry name" value="GIY-YIG_endonuc"/>
</dbReference>
<dbReference type="GO" id="GO:0004519">
    <property type="term" value="F:endonuclease activity"/>
    <property type="evidence" value="ECO:0007669"/>
    <property type="project" value="InterPro"/>
</dbReference>
<dbReference type="NCBIfam" id="TIGR01453">
    <property type="entry name" value="grpIintron_endo"/>
    <property type="match status" value="1"/>
</dbReference>
<feature type="domain" description="Nuclease associated modular" evidence="5">
    <location>
        <begin position="115"/>
        <end position="131"/>
    </location>
</feature>
<dbReference type="OrthoDB" id="21336at10239"/>
<dbReference type="CDD" id="cd10437">
    <property type="entry name" value="GIY-YIG_HE_I-TevI_like"/>
    <property type="match status" value="1"/>
</dbReference>
<feature type="domain" description="Nuclease associated modular" evidence="5">
    <location>
        <begin position="132"/>
        <end position="148"/>
    </location>
</feature>
<protein>
    <recommendedName>
        <fullName evidence="8">GIY-YIG domain-containing protein</fullName>
    </recommendedName>
</protein>
<name>I7HDH7_9CAUD</name>
<feature type="domain" description="Nuclease associated modular" evidence="5">
    <location>
        <begin position="98"/>
        <end position="114"/>
    </location>
</feature>
<evidence type="ECO:0000256" key="1">
    <source>
        <dbReference type="ARBA" id="ARBA00001946"/>
    </source>
</evidence>
<evidence type="ECO:0000259" key="5">
    <source>
        <dbReference type="SMART" id="SM00496"/>
    </source>
</evidence>
<comment type="similarity">
    <text evidence="2">To endonucleases of group I introns of fungi and phage.</text>
</comment>
<evidence type="ECO:0000256" key="2">
    <source>
        <dbReference type="ARBA" id="ARBA00010045"/>
    </source>
</evidence>
<dbReference type="SUPFAM" id="SSF82771">
    <property type="entry name" value="GIY-YIG endonuclease"/>
    <property type="match status" value="1"/>
</dbReference>
<dbReference type="InterPro" id="IPR006350">
    <property type="entry name" value="Intron_endoG1"/>
</dbReference>
<evidence type="ECO:0000313" key="7">
    <source>
        <dbReference type="Proteomes" id="UP000003122"/>
    </source>
</evidence>
<feature type="domain" description="GIY-YIG" evidence="4">
    <location>
        <begin position="5"/>
        <end position="94"/>
    </location>
</feature>
<dbReference type="Pfam" id="PF01541">
    <property type="entry name" value="GIY-YIG"/>
    <property type="match status" value="1"/>
</dbReference>
<evidence type="ECO:0000256" key="3">
    <source>
        <dbReference type="ARBA" id="ARBA00022842"/>
    </source>
</evidence>
<dbReference type="InterPro" id="IPR003611">
    <property type="entry name" value="NUMOD3"/>
</dbReference>
<dbReference type="Proteomes" id="UP000003122">
    <property type="component" value="Segment"/>
</dbReference>
<dbReference type="Gene3D" id="3.40.1440.10">
    <property type="entry name" value="GIY-YIG endonuclease"/>
    <property type="match status" value="1"/>
</dbReference>
<comment type="cofactor">
    <cofactor evidence="1">
        <name>Mg(2+)</name>
        <dbReference type="ChEBI" id="CHEBI:18420"/>
    </cofactor>
</comment>
<dbReference type="GO" id="GO:0003677">
    <property type="term" value="F:DNA binding"/>
    <property type="evidence" value="ECO:0007669"/>
    <property type="project" value="InterPro"/>
</dbReference>
<keyword evidence="7" id="KW-1185">Reference proteome</keyword>
<dbReference type="SMART" id="SM00496">
    <property type="entry name" value="IENR2"/>
    <property type="match status" value="4"/>
</dbReference>
<evidence type="ECO:0008006" key="8">
    <source>
        <dbReference type="Google" id="ProtNLM"/>
    </source>
</evidence>
<dbReference type="InterPro" id="IPR035901">
    <property type="entry name" value="GIY-YIG_endonuc_sf"/>
</dbReference>
<sequence>MRRGVTGIYAITSPSGRRYVGQAVCIRARWRKHLSNLHRDQHHNPLLTNAFRKYGDALVFSVIEECLAEDLTAREQFHMDQTPPSMLLNVCPAAGSPLGMKRSPETRARMSAATKGKAKSTEHRAKLAAANKGKTLPAEQCAKIAEALRGRVHSAEARTKQAEAVRGKMLPNNTSGFCGVRRNGTGWQAKLGLLGSSVYFPTRPSPEAAWALRENFLRILYYYDHS</sequence>
<reference evidence="6 7" key="1">
    <citation type="journal article" date="2014" name="Appl. Environ. Microbiol.">
        <title>Characterization of Bacteriophages Cp1 and Cp2, the Strain-Typing Agents for Xanthomonas axonopodis pv. citri.</title>
        <authorList>
            <person name="Ahmad A.A."/>
            <person name="Ogawa M."/>
            <person name="Kawasaki T."/>
            <person name="Fujie M."/>
            <person name="Yamada T."/>
        </authorList>
    </citation>
    <scope>NUCLEOTIDE SEQUENCE [LARGE SCALE GENOMIC DNA]</scope>
</reference>
<dbReference type="SMART" id="SM00465">
    <property type="entry name" value="GIYc"/>
    <property type="match status" value="1"/>
</dbReference>
<feature type="domain" description="Nuclease associated modular" evidence="5">
    <location>
        <begin position="149"/>
        <end position="165"/>
    </location>
</feature>
<organism evidence="6 7">
    <name type="scientific">Xanthomonas phage CP1</name>
    <dbReference type="NCBI Taxonomy" id="2994055"/>
    <lineage>
        <taxon>Viruses</taxon>
        <taxon>Duplodnaviria</taxon>
        <taxon>Heunggongvirae</taxon>
        <taxon>Uroviricota</taxon>
        <taxon>Caudoviricetes</taxon>
        <taxon>Klementvirus</taxon>
        <taxon>Klementvirus CP1</taxon>
    </lineage>
</organism>